<dbReference type="AlphaFoldDB" id="A0AAD5YQX3"/>
<dbReference type="PANTHER" id="PTHR33104">
    <property type="entry name" value="SI:DKEY-29D5.2"/>
    <property type="match status" value="1"/>
</dbReference>
<sequence length="645" mass="74780">MDGILTDRRPKCLALRCFACPEVGFNLDEWVLELARSDKIHIYTLFVSADGNFRLQRKRKNDDPNDKALNEGNAYFVDDSKFLEYLSGSGGKDVTSLCSKLKAVRQQERSKFKDAVISGVIGVQCARHGMYLPQAMVDLTKGESFIKTDYALFTGLGVEGLRQERIVISYDIWCQYHKKLKGRLEQKFPQFLPLLERRCITGAVPKMHINGHKADCQIENSFIYEPHSGMTCGEGIESAWSEQNHAAAFTKEQNPGHRHDTLDDFNGYWNWMKLQRLSPFLKQQRRKWGKIYATRLASFQRSSATISSDLLHEWQSMTYPTCSKSCLYELQGSMPSREKAYATLLEKEQKSSDSGLTDLIQRGLELEQLQQCLVRATESNIDEERALLLDMLHNWRLSHQEIFPLIPLSINEDAPERTHLFLPSSFPLEDRKSPLLKKAAKAELLLRRGHAYDLLQDIRDSIHEYYYFVTEKGLNPNSQSLATRNQQPLRDLVSSQEVLINQYMHCFETLQRLGITEDDELNPLSKDQLWGKNVFLPHQLGDSTKEFPWFWFVGRSDRYTRDAWLVELERVRWFRERAAVERLQEELEILEEEFRRVHRSFTRMNEVWTILATHSKSAGLSAYAPRQAHTHAPSAKEAWSNWKEA</sequence>
<evidence type="ECO:0000313" key="2">
    <source>
        <dbReference type="EMBL" id="KAJ3558488.1"/>
    </source>
</evidence>
<dbReference type="Proteomes" id="UP001213000">
    <property type="component" value="Unassembled WGS sequence"/>
</dbReference>
<keyword evidence="1" id="KW-0175">Coiled coil</keyword>
<dbReference type="Pfam" id="PF18758">
    <property type="entry name" value="KDZ"/>
    <property type="match status" value="1"/>
</dbReference>
<reference evidence="2" key="1">
    <citation type="submission" date="2022-07" db="EMBL/GenBank/DDBJ databases">
        <title>Genome Sequence of Leucocoprinus birnbaumii.</title>
        <authorList>
            <person name="Buettner E."/>
        </authorList>
    </citation>
    <scope>NUCLEOTIDE SEQUENCE</scope>
    <source>
        <strain evidence="2">VT141</strain>
    </source>
</reference>
<keyword evidence="3" id="KW-1185">Reference proteome</keyword>
<feature type="coiled-coil region" evidence="1">
    <location>
        <begin position="573"/>
        <end position="600"/>
    </location>
</feature>
<accession>A0AAD5YQX3</accession>
<evidence type="ECO:0000256" key="1">
    <source>
        <dbReference type="SAM" id="Coils"/>
    </source>
</evidence>
<organism evidence="2 3">
    <name type="scientific">Leucocoprinus birnbaumii</name>
    <dbReference type="NCBI Taxonomy" id="56174"/>
    <lineage>
        <taxon>Eukaryota</taxon>
        <taxon>Fungi</taxon>
        <taxon>Dikarya</taxon>
        <taxon>Basidiomycota</taxon>
        <taxon>Agaricomycotina</taxon>
        <taxon>Agaricomycetes</taxon>
        <taxon>Agaricomycetidae</taxon>
        <taxon>Agaricales</taxon>
        <taxon>Agaricineae</taxon>
        <taxon>Agaricaceae</taxon>
        <taxon>Leucocoprinus</taxon>
    </lineage>
</organism>
<dbReference type="EMBL" id="JANIEX010001394">
    <property type="protein sequence ID" value="KAJ3558488.1"/>
    <property type="molecule type" value="Genomic_DNA"/>
</dbReference>
<name>A0AAD5YQX3_9AGAR</name>
<gene>
    <name evidence="2" type="ORF">NP233_g11498</name>
</gene>
<dbReference type="PANTHER" id="PTHR33104:SF2">
    <property type="entry name" value="CXC3 LIKE CYSTEINE CLUSTER DOMAIN-CONTAINING PROTEIN"/>
    <property type="match status" value="1"/>
</dbReference>
<evidence type="ECO:0000313" key="3">
    <source>
        <dbReference type="Proteomes" id="UP001213000"/>
    </source>
</evidence>
<proteinExistence type="predicted"/>
<comment type="caution">
    <text evidence="2">The sequence shown here is derived from an EMBL/GenBank/DDBJ whole genome shotgun (WGS) entry which is preliminary data.</text>
</comment>
<protein>
    <submittedName>
        <fullName evidence="2">Uncharacterized protein</fullName>
    </submittedName>
</protein>
<dbReference type="InterPro" id="IPR040521">
    <property type="entry name" value="KDZ"/>
</dbReference>